<keyword evidence="1" id="KW-0812">Transmembrane</keyword>
<protein>
    <submittedName>
        <fullName evidence="2">DUF1515 family protein</fullName>
    </submittedName>
</protein>
<accession>A0ABV7K463</accession>
<dbReference type="RefSeq" id="WP_378218395.1">
    <property type="nucleotide sequence ID" value="NZ_JBHRTK010000002.1"/>
</dbReference>
<name>A0ABV7K463_9HYPH</name>
<keyword evidence="1" id="KW-1133">Transmembrane helix</keyword>
<dbReference type="EMBL" id="JBHRTK010000002">
    <property type="protein sequence ID" value="MFC3205174.1"/>
    <property type="molecule type" value="Genomic_DNA"/>
</dbReference>
<evidence type="ECO:0000313" key="3">
    <source>
        <dbReference type="Proteomes" id="UP001595583"/>
    </source>
</evidence>
<sequence length="177" mass="19033">GGLRNDCEQLRGVEETTQGKCPGELGAARGSCSPLSRLHRSLRPISGMLEMTASLNEIYKAIGSLETAVKGLAAKMDESDARADASNRRADEHRATVHRRVDELVSEVGVLNSKVAHVEGELSGVTADLADTKEVTDEVRAWKQRGIGALAIVGFGASGLTFLIQHYFDQIAAWFRG</sequence>
<feature type="non-terminal residue" evidence="2">
    <location>
        <position position="1"/>
    </location>
</feature>
<organism evidence="2 3">
    <name type="scientific">Aquamicrobium soli</name>
    <dbReference type="NCBI Taxonomy" id="1811518"/>
    <lineage>
        <taxon>Bacteria</taxon>
        <taxon>Pseudomonadati</taxon>
        <taxon>Pseudomonadota</taxon>
        <taxon>Alphaproteobacteria</taxon>
        <taxon>Hyphomicrobiales</taxon>
        <taxon>Phyllobacteriaceae</taxon>
        <taxon>Aquamicrobium</taxon>
    </lineage>
</organism>
<dbReference type="Pfam" id="PF07439">
    <property type="entry name" value="DUF1515"/>
    <property type="match status" value="1"/>
</dbReference>
<comment type="caution">
    <text evidence="2">The sequence shown here is derived from an EMBL/GenBank/DDBJ whole genome shotgun (WGS) entry which is preliminary data.</text>
</comment>
<dbReference type="InterPro" id="IPR010889">
    <property type="entry name" value="DUF1515"/>
</dbReference>
<dbReference type="Proteomes" id="UP001595583">
    <property type="component" value="Unassembled WGS sequence"/>
</dbReference>
<proteinExistence type="predicted"/>
<feature type="transmembrane region" description="Helical" evidence="1">
    <location>
        <begin position="147"/>
        <end position="168"/>
    </location>
</feature>
<reference evidence="3" key="1">
    <citation type="journal article" date="2019" name="Int. J. Syst. Evol. Microbiol.">
        <title>The Global Catalogue of Microorganisms (GCM) 10K type strain sequencing project: providing services to taxonomists for standard genome sequencing and annotation.</title>
        <authorList>
            <consortium name="The Broad Institute Genomics Platform"/>
            <consortium name="The Broad Institute Genome Sequencing Center for Infectious Disease"/>
            <person name="Wu L."/>
            <person name="Ma J."/>
        </authorList>
    </citation>
    <scope>NUCLEOTIDE SEQUENCE [LARGE SCALE GENOMIC DNA]</scope>
    <source>
        <strain evidence="3">KCTC 52165</strain>
    </source>
</reference>
<keyword evidence="3" id="KW-1185">Reference proteome</keyword>
<evidence type="ECO:0000256" key="1">
    <source>
        <dbReference type="SAM" id="Phobius"/>
    </source>
</evidence>
<gene>
    <name evidence="2" type="ORF">ACFOHJ_03035</name>
</gene>
<keyword evidence="1" id="KW-0472">Membrane</keyword>
<evidence type="ECO:0000313" key="2">
    <source>
        <dbReference type="EMBL" id="MFC3205174.1"/>
    </source>
</evidence>